<feature type="compositionally biased region" description="Polar residues" evidence="1">
    <location>
        <begin position="9"/>
        <end position="28"/>
    </location>
</feature>
<sequence length="262" mass="27211">MNRVRTGSRKSWTNTRNHSNTLPHTLRTNAGGKRIPTLPHTPDVQRATRRQLFGAALFGGVVLAGALLTSPDAAITRLHALAARPALFAPALLAGYLLRPLVAWPISVLSVLLGFLYGPVAVPVALAGAVLTCTPAYLLARRTGEAGLFGRAGDAGRGFFAATGDVRGLTGLRLMPLPPDPVSYGAGLSGLSPGRFVLGTALGECPWVVTGVLLGASLETLTVDGVGAGLPLVVALAALAVLVLGGPLYRRWRERRGESTGY</sequence>
<dbReference type="Proteomes" id="UP000319894">
    <property type="component" value="Unassembled WGS sequence"/>
</dbReference>
<dbReference type="EMBL" id="QMDX01000014">
    <property type="protein sequence ID" value="TSD09321.1"/>
    <property type="molecule type" value="Genomic_DNA"/>
</dbReference>
<protein>
    <submittedName>
        <fullName evidence="4">TVP38/TMEM64 family protein</fullName>
    </submittedName>
</protein>
<keyword evidence="2" id="KW-0812">Transmembrane</keyword>
<name>A0A554MW34_9EURY</name>
<feature type="transmembrane region" description="Helical" evidence="2">
    <location>
        <begin position="228"/>
        <end position="249"/>
    </location>
</feature>
<evidence type="ECO:0000256" key="2">
    <source>
        <dbReference type="SAM" id="Phobius"/>
    </source>
</evidence>
<feature type="transmembrane region" description="Helical" evidence="2">
    <location>
        <begin position="104"/>
        <end position="132"/>
    </location>
</feature>
<evidence type="ECO:0000313" key="5">
    <source>
        <dbReference type="Proteomes" id="UP000319894"/>
    </source>
</evidence>
<feature type="transmembrane region" description="Helical" evidence="2">
    <location>
        <begin position="52"/>
        <end position="69"/>
    </location>
</feature>
<feature type="transmembrane region" description="Helical" evidence="2">
    <location>
        <begin position="81"/>
        <end position="98"/>
    </location>
</feature>
<dbReference type="InterPro" id="IPR032816">
    <property type="entry name" value="VTT_dom"/>
</dbReference>
<proteinExistence type="predicted"/>
<keyword evidence="2" id="KW-1133">Transmembrane helix</keyword>
<keyword evidence="2" id="KW-0472">Membrane</keyword>
<dbReference type="Pfam" id="PF09335">
    <property type="entry name" value="VTT_dom"/>
    <property type="match status" value="1"/>
</dbReference>
<dbReference type="OrthoDB" id="293407at2157"/>
<feature type="domain" description="VTT" evidence="3">
    <location>
        <begin position="104"/>
        <end position="216"/>
    </location>
</feature>
<organism evidence="4 5">
    <name type="scientific">Haloglomus irregulare</name>
    <dbReference type="NCBI Taxonomy" id="2234134"/>
    <lineage>
        <taxon>Archaea</taxon>
        <taxon>Methanobacteriati</taxon>
        <taxon>Methanobacteriota</taxon>
        <taxon>Stenosarchaea group</taxon>
        <taxon>Halobacteria</taxon>
        <taxon>Halobacteriales</taxon>
        <taxon>Natronomonadaceae</taxon>
        <taxon>Haloglomus</taxon>
    </lineage>
</organism>
<evidence type="ECO:0000259" key="3">
    <source>
        <dbReference type="Pfam" id="PF09335"/>
    </source>
</evidence>
<feature type="region of interest" description="Disordered" evidence="1">
    <location>
        <begin position="1"/>
        <end position="34"/>
    </location>
</feature>
<reference evidence="4 5" key="1">
    <citation type="submission" date="2018-06" db="EMBL/GenBank/DDBJ databases">
        <title>Natronomonas sp. F16-60 a new haloarchaeon isolated from a solar saltern of Isla Cristina, Huelva, Spain.</title>
        <authorList>
            <person name="Duran-Viseras A."/>
            <person name="Sanchez-Porro C."/>
            <person name="Ventosa A."/>
        </authorList>
    </citation>
    <scope>NUCLEOTIDE SEQUENCE [LARGE SCALE GENOMIC DNA]</scope>
    <source>
        <strain evidence="4 5">F16-60</strain>
    </source>
</reference>
<evidence type="ECO:0000313" key="4">
    <source>
        <dbReference type="EMBL" id="TSD09321.1"/>
    </source>
</evidence>
<accession>A0A554MW34</accession>
<keyword evidence="5" id="KW-1185">Reference proteome</keyword>
<evidence type="ECO:0000256" key="1">
    <source>
        <dbReference type="SAM" id="MobiDB-lite"/>
    </source>
</evidence>
<gene>
    <name evidence="4" type="ORF">DP107_16380</name>
</gene>
<dbReference type="InParanoid" id="A0A554MW34"/>
<dbReference type="AlphaFoldDB" id="A0A554MW34"/>
<comment type="caution">
    <text evidence="4">The sequence shown here is derived from an EMBL/GenBank/DDBJ whole genome shotgun (WGS) entry which is preliminary data.</text>
</comment>